<feature type="signal peptide" evidence="1">
    <location>
        <begin position="1"/>
        <end position="19"/>
    </location>
</feature>
<gene>
    <name evidence="2" type="ORF">C9J01_10260</name>
</gene>
<evidence type="ECO:0000256" key="1">
    <source>
        <dbReference type="SAM" id="SignalP"/>
    </source>
</evidence>
<reference evidence="2 3" key="1">
    <citation type="submission" date="2018-03" db="EMBL/GenBank/DDBJ databases">
        <title>Whole genome sequencing of Histamine producing bacteria.</title>
        <authorList>
            <person name="Butler K."/>
        </authorList>
    </citation>
    <scope>NUCLEOTIDE SEQUENCE [LARGE SCALE GENOMIC DNA]</scope>
    <source>
        <strain evidence="2 3">DSM 19138</strain>
    </source>
</reference>
<dbReference type="RefSeq" id="WP_107298054.1">
    <property type="nucleotide sequence ID" value="NZ_PYMB01000003.1"/>
</dbReference>
<comment type="caution">
    <text evidence="2">The sequence shown here is derived from an EMBL/GenBank/DDBJ whole genome shotgun (WGS) entry which is preliminary data.</text>
</comment>
<protein>
    <submittedName>
        <fullName evidence="2">Uncharacterized protein</fullName>
    </submittedName>
</protein>
<accession>A0A2T3NF89</accession>
<dbReference type="Proteomes" id="UP000241346">
    <property type="component" value="Unassembled WGS sequence"/>
</dbReference>
<dbReference type="EMBL" id="PYMB01000003">
    <property type="protein sequence ID" value="PSW13229.1"/>
    <property type="molecule type" value="Genomic_DNA"/>
</dbReference>
<evidence type="ECO:0000313" key="2">
    <source>
        <dbReference type="EMBL" id="PSW13229.1"/>
    </source>
</evidence>
<name>A0A2T3NF89_9GAMM</name>
<feature type="chain" id="PRO_5015722421" evidence="1">
    <location>
        <begin position="20"/>
        <end position="67"/>
    </location>
</feature>
<sequence>MKKLLLALSIMASAPTLSAEITECKKGKIAASSGLPIHSFSLSGEAKICYWSVQKNPVSKAVKETKK</sequence>
<proteinExistence type="predicted"/>
<evidence type="ECO:0000313" key="3">
    <source>
        <dbReference type="Proteomes" id="UP000241346"/>
    </source>
</evidence>
<keyword evidence="1" id="KW-0732">Signal</keyword>
<dbReference type="AlphaFoldDB" id="A0A2T3NF89"/>
<organism evidence="2 3">
    <name type="scientific">Photobacterium rosenbergii</name>
    <dbReference type="NCBI Taxonomy" id="294936"/>
    <lineage>
        <taxon>Bacteria</taxon>
        <taxon>Pseudomonadati</taxon>
        <taxon>Pseudomonadota</taxon>
        <taxon>Gammaproteobacteria</taxon>
        <taxon>Vibrionales</taxon>
        <taxon>Vibrionaceae</taxon>
        <taxon>Photobacterium</taxon>
    </lineage>
</organism>